<evidence type="ECO:0000313" key="2">
    <source>
        <dbReference type="EMBL" id="GAK36137.1"/>
    </source>
</evidence>
<evidence type="ECO:0008006" key="4">
    <source>
        <dbReference type="Google" id="ProtNLM"/>
    </source>
</evidence>
<dbReference type="OrthoDB" id="1045987at2"/>
<name>A0A069D136_9BACE</name>
<gene>
    <name evidence="2" type="ORF">JCM15093_1281</name>
</gene>
<dbReference type="STRING" id="1121097.GCA_000428125_01749"/>
<sequence>MKPRLLIRIAVTASIVLLCTGFALYSYFRLTAIEKGGKVDLYTLVPADATAVFETDDMTGFIEGLNGMSSTRNGVQPGVSPLFALVRANYASLDGETAHGLSEEMNKVIISFHGGENGGEQVLYCLLSQTDRNLVNRFVGKYVSGQYPPKTALYRGHKIRIYPLTDGNFLAVYLTSRFLVISYQKHLIESVIDTEISGHNLLDEKGFRGVYNGKSSNRPAKLYVRMLPTSMGNLADSRRPSALLSGWVGLDFAFNSESLFLSGNTAVADTAFTFLHTLRTQQAVDSFPGAFLPASTFMFSRRSISDLPALHRYSSGWDFRGDSSVSYVQQRDDELFGYLSQYAGKALTTALFHAPDTLADPCAVMAIPINDMAPAQQSFREWITSLPADTLGQLLPSRMYLRVQQQNVVCWRLPRTTLFARFTGITRPGLNPVVCFYDNRMFWAPDVRSLSAYIEFMLRKEVLRGKTAYEEAVSGMAPSYQYMLMADLADVFRQPAAYVRTLPSFFFKHADYFSHFVLSVQFTCADGEVEPHLALLYKGG</sequence>
<organism evidence="2 3">
    <name type="scientific">Bacteroides graminisolvens DSM 19988 = JCM 15093</name>
    <dbReference type="NCBI Taxonomy" id="1121097"/>
    <lineage>
        <taxon>Bacteria</taxon>
        <taxon>Pseudomonadati</taxon>
        <taxon>Bacteroidota</taxon>
        <taxon>Bacteroidia</taxon>
        <taxon>Bacteroidales</taxon>
        <taxon>Bacteroidaceae</taxon>
        <taxon>Bacteroides</taxon>
    </lineage>
</organism>
<keyword evidence="3" id="KW-1185">Reference proteome</keyword>
<accession>A0A069D136</accession>
<evidence type="ECO:0000256" key="1">
    <source>
        <dbReference type="SAM" id="Phobius"/>
    </source>
</evidence>
<comment type="caution">
    <text evidence="2">The sequence shown here is derived from an EMBL/GenBank/DDBJ whole genome shotgun (WGS) entry which is preliminary data.</text>
</comment>
<dbReference type="RefSeq" id="WP_024996116.1">
    <property type="nucleotide sequence ID" value="NZ_ATZI01000005.1"/>
</dbReference>
<dbReference type="eggNOG" id="ENOG502ZD7B">
    <property type="taxonomic scope" value="Bacteria"/>
</dbReference>
<dbReference type="Proteomes" id="UP000027601">
    <property type="component" value="Unassembled WGS sequence"/>
</dbReference>
<keyword evidence="1" id="KW-0812">Transmembrane</keyword>
<keyword evidence="1" id="KW-0472">Membrane</keyword>
<proteinExistence type="predicted"/>
<dbReference type="EMBL" id="BAJS01000005">
    <property type="protein sequence ID" value="GAK36137.1"/>
    <property type="molecule type" value="Genomic_DNA"/>
</dbReference>
<evidence type="ECO:0000313" key="3">
    <source>
        <dbReference type="Proteomes" id="UP000027601"/>
    </source>
</evidence>
<dbReference type="AlphaFoldDB" id="A0A069D136"/>
<reference evidence="2 3" key="1">
    <citation type="journal article" date="2015" name="Microbes Environ.">
        <title>Distribution and evolution of nitrogen fixation genes in the phylum bacteroidetes.</title>
        <authorList>
            <person name="Inoue J."/>
            <person name="Oshima K."/>
            <person name="Suda W."/>
            <person name="Sakamoto M."/>
            <person name="Iino T."/>
            <person name="Noda S."/>
            <person name="Hongoh Y."/>
            <person name="Hattori M."/>
            <person name="Ohkuma M."/>
        </authorList>
    </citation>
    <scope>NUCLEOTIDE SEQUENCE [LARGE SCALE GENOMIC DNA]</scope>
    <source>
        <strain evidence="2 3">JCM 15093</strain>
    </source>
</reference>
<feature type="transmembrane region" description="Helical" evidence="1">
    <location>
        <begin position="6"/>
        <end position="28"/>
    </location>
</feature>
<protein>
    <recommendedName>
        <fullName evidence="4">DUF3352 domain-containing protein</fullName>
    </recommendedName>
</protein>
<keyword evidence="1" id="KW-1133">Transmembrane helix</keyword>